<dbReference type="AlphaFoldDB" id="A0A1I8FQV3"/>
<organism evidence="2 3">
    <name type="scientific">Macrostomum lignano</name>
    <dbReference type="NCBI Taxonomy" id="282301"/>
    <lineage>
        <taxon>Eukaryota</taxon>
        <taxon>Metazoa</taxon>
        <taxon>Spiralia</taxon>
        <taxon>Lophotrochozoa</taxon>
        <taxon>Platyhelminthes</taxon>
        <taxon>Rhabditophora</taxon>
        <taxon>Macrostomorpha</taxon>
        <taxon>Macrostomida</taxon>
        <taxon>Macrostomidae</taxon>
        <taxon>Macrostomum</taxon>
    </lineage>
</organism>
<feature type="region of interest" description="Disordered" evidence="1">
    <location>
        <begin position="202"/>
        <end position="248"/>
    </location>
</feature>
<dbReference type="WBParaSite" id="maker-unitig_43627-snap-gene-0.2-mRNA-1">
    <property type="protein sequence ID" value="maker-unitig_43627-snap-gene-0.2-mRNA-1"/>
    <property type="gene ID" value="maker-unitig_43627-snap-gene-0.2"/>
</dbReference>
<reference evidence="3" key="1">
    <citation type="submission" date="2016-11" db="UniProtKB">
        <authorList>
            <consortium name="WormBaseParasite"/>
        </authorList>
    </citation>
    <scope>IDENTIFICATION</scope>
</reference>
<name>A0A1I8FQV3_9PLAT</name>
<proteinExistence type="predicted"/>
<evidence type="ECO:0000256" key="1">
    <source>
        <dbReference type="SAM" id="MobiDB-lite"/>
    </source>
</evidence>
<evidence type="ECO:0000313" key="2">
    <source>
        <dbReference type="Proteomes" id="UP000095280"/>
    </source>
</evidence>
<dbReference type="Proteomes" id="UP000095280">
    <property type="component" value="Unplaced"/>
</dbReference>
<keyword evidence="2" id="KW-1185">Reference proteome</keyword>
<feature type="compositionally biased region" description="Low complexity" evidence="1">
    <location>
        <begin position="594"/>
        <end position="611"/>
    </location>
</feature>
<accession>A0A1I8FQV3</accession>
<sequence length="611" mass="67116">RRQFAINGDRLYCQPHYIELFRLKAGSGDESVEETAAALTTAATCPSSATIKSRFDPLRSSRPRLRLRGRRRFAQFLARAAQILSSGPKTAQILKCWAAAQILQLLAQPPRFLPELSPRSTNFSPSDCDEGRLCPAPDEAEEMETAQASCFIWAVHMVMLLLVIQIQFFTGPHLGCSDVTLHTNFPIFIPVYYAGAADPPDTSTALTRTATSEKERPHSEEAKSASPPPREGSAGVVESQPQELPPRCSPLLMSTTALLGRNRGRHPAGSRNRLKLRHLGVVSQRMKLSGICATAASSCLDGPAAEVGVARQPCLDLCAAGSRARRLRNFQVCLPLCRADGACSGLRVRFRTKDQQLAENAWRVRLEQRPAAGLRCLRVRFRTKTRQLGQQCTQQVTAFSLRHLGAPHAACRPAVTNSESATESAAPNPQTNLIFKLCTPTQQEIQSFASQSAHRSLRERAPPRCPMVLCGTAQSTTDGAQDQLEQQYTKRLKENKLWRDAPIRLDEGEGGIYENEPVQLPTLVRPDPARRPEDYRLYAEGKCATLAKQRFMSEAAQEGGLGRATRGPRRCRPRWGAQDEAQPPSDPAGAYSRAVSAWQQAGSQQQPAAAQ</sequence>
<evidence type="ECO:0000313" key="3">
    <source>
        <dbReference type="WBParaSite" id="maker-unitig_43627-snap-gene-0.2-mRNA-1"/>
    </source>
</evidence>
<feature type="compositionally biased region" description="Basic and acidic residues" evidence="1">
    <location>
        <begin position="211"/>
        <end position="223"/>
    </location>
</feature>
<feature type="region of interest" description="Disordered" evidence="1">
    <location>
        <begin position="555"/>
        <end position="611"/>
    </location>
</feature>
<protein>
    <submittedName>
        <fullName evidence="3">WD_REPEATS_REGION domain-containing protein</fullName>
    </submittedName>
</protein>